<sequence>MKTKRWTRNKVCGCDSCYQIARNVSKKALKQRFKKTIIQSYNHTRKLNGKRVNGLPCDKYATGKKWVYNCSRHPRKTSSCDYCNMSFIVIEILLWTVCPESTFIPVSYALNAVEVGAFIFHTSSQLSCRIYLVVALPLIPVFCNEISACVVSVIGGVAAAC</sequence>
<proteinExistence type="predicted"/>
<dbReference type="EMBL" id="OX451735">
    <property type="protein sequence ID" value="CAI8591668.1"/>
    <property type="molecule type" value="Genomic_DNA"/>
</dbReference>
<dbReference type="Proteomes" id="UP001157006">
    <property type="component" value="Chromosome 1S"/>
</dbReference>
<evidence type="ECO:0000313" key="1">
    <source>
        <dbReference type="EMBL" id="CAI8591668.1"/>
    </source>
</evidence>
<name>A0AAV0Z275_VICFA</name>
<organism evidence="1 2">
    <name type="scientific">Vicia faba</name>
    <name type="common">Broad bean</name>
    <name type="synonym">Faba vulgaris</name>
    <dbReference type="NCBI Taxonomy" id="3906"/>
    <lineage>
        <taxon>Eukaryota</taxon>
        <taxon>Viridiplantae</taxon>
        <taxon>Streptophyta</taxon>
        <taxon>Embryophyta</taxon>
        <taxon>Tracheophyta</taxon>
        <taxon>Spermatophyta</taxon>
        <taxon>Magnoliopsida</taxon>
        <taxon>eudicotyledons</taxon>
        <taxon>Gunneridae</taxon>
        <taxon>Pentapetalae</taxon>
        <taxon>rosids</taxon>
        <taxon>fabids</taxon>
        <taxon>Fabales</taxon>
        <taxon>Fabaceae</taxon>
        <taxon>Papilionoideae</taxon>
        <taxon>50 kb inversion clade</taxon>
        <taxon>NPAAA clade</taxon>
        <taxon>Hologalegina</taxon>
        <taxon>IRL clade</taxon>
        <taxon>Fabeae</taxon>
        <taxon>Vicia</taxon>
    </lineage>
</organism>
<reference evidence="1 2" key="1">
    <citation type="submission" date="2023-01" db="EMBL/GenBank/DDBJ databases">
        <authorList>
            <person name="Kreplak J."/>
        </authorList>
    </citation>
    <scope>NUCLEOTIDE SEQUENCE [LARGE SCALE GENOMIC DNA]</scope>
</reference>
<protein>
    <submittedName>
        <fullName evidence="1">Uncharacterized protein</fullName>
    </submittedName>
</protein>
<keyword evidence="2" id="KW-1185">Reference proteome</keyword>
<accession>A0AAV0Z275</accession>
<gene>
    <name evidence="1" type="ORF">VFH_I002080</name>
</gene>
<dbReference type="AlphaFoldDB" id="A0AAV0Z275"/>
<evidence type="ECO:0000313" key="2">
    <source>
        <dbReference type="Proteomes" id="UP001157006"/>
    </source>
</evidence>